<dbReference type="Gene3D" id="3.30.1180.10">
    <property type="match status" value="1"/>
</dbReference>
<dbReference type="PANTHER" id="PTHR33434:SF2">
    <property type="entry name" value="FATTY ACID-BINDING PROTEIN TM_1468"/>
    <property type="match status" value="1"/>
</dbReference>
<dbReference type="PANTHER" id="PTHR33434">
    <property type="entry name" value="DEGV DOMAIN-CONTAINING PROTEIN DR_1986-RELATED"/>
    <property type="match status" value="1"/>
</dbReference>
<dbReference type="GO" id="GO:0008289">
    <property type="term" value="F:lipid binding"/>
    <property type="evidence" value="ECO:0007669"/>
    <property type="project" value="UniProtKB-KW"/>
</dbReference>
<evidence type="ECO:0000313" key="2">
    <source>
        <dbReference type="EMBL" id="OAB46465.1"/>
    </source>
</evidence>
<dbReference type="Pfam" id="PF02645">
    <property type="entry name" value="DegV"/>
    <property type="match status" value="1"/>
</dbReference>
<evidence type="ECO:0000256" key="1">
    <source>
        <dbReference type="ARBA" id="ARBA00023121"/>
    </source>
</evidence>
<name>A0A168P7I0_9BACL</name>
<dbReference type="PROSITE" id="PS51482">
    <property type="entry name" value="DEGV"/>
    <property type="match status" value="1"/>
</dbReference>
<dbReference type="InterPro" id="IPR050270">
    <property type="entry name" value="DegV_domain_contain"/>
</dbReference>
<dbReference type="SUPFAM" id="SSF82549">
    <property type="entry name" value="DAK1/DegV-like"/>
    <property type="match status" value="1"/>
</dbReference>
<keyword evidence="1" id="KW-0446">Lipid-binding</keyword>
<sequence length="294" mass="31998">MLHVRGGISLTHTVIVTDSTSDIPEELAKSHGIYVVPLRLQFGDESFLDGVEISAKEFYERLGQAEQLPTTSQPSPADYVRVYEQIQQEHPDASILSIHISSALSGTYQSALIAKSMMNENVDLTVVDSLSASYGFGLLVVHAARLAHQGIAVDDIVVAVEQMRKSRKLYFLVDTLEYLQKGGRIGKAAALFGTLLNIKPILSIDQEGIIYPVEKVRGRKKAIARMIELFQQDLGNIETINVAVGHTANPASAESFLEELSAHYKLEEVVLTNVGSVVGSHVGTGTIAVFIWPA</sequence>
<keyword evidence="3" id="KW-1185">Reference proteome</keyword>
<dbReference type="Proteomes" id="UP000077355">
    <property type="component" value="Unassembled WGS sequence"/>
</dbReference>
<gene>
    <name evidence="2" type="ORF">PBAT_10605</name>
</gene>
<dbReference type="Gene3D" id="3.40.50.10170">
    <property type="match status" value="1"/>
</dbReference>
<proteinExistence type="predicted"/>
<accession>A0A168P7I0</accession>
<organism evidence="2 3">
    <name type="scientific">Paenibacillus antarcticus</name>
    <dbReference type="NCBI Taxonomy" id="253703"/>
    <lineage>
        <taxon>Bacteria</taxon>
        <taxon>Bacillati</taxon>
        <taxon>Bacillota</taxon>
        <taxon>Bacilli</taxon>
        <taxon>Bacillales</taxon>
        <taxon>Paenibacillaceae</taxon>
        <taxon>Paenibacillus</taxon>
    </lineage>
</organism>
<evidence type="ECO:0000313" key="3">
    <source>
        <dbReference type="Proteomes" id="UP000077355"/>
    </source>
</evidence>
<dbReference type="InterPro" id="IPR003797">
    <property type="entry name" value="DegV"/>
</dbReference>
<dbReference type="AlphaFoldDB" id="A0A168P7I0"/>
<dbReference type="EMBL" id="LVJI01000015">
    <property type="protein sequence ID" value="OAB46465.1"/>
    <property type="molecule type" value="Genomic_DNA"/>
</dbReference>
<protein>
    <submittedName>
        <fullName evidence="2">EDD domain protein</fullName>
    </submittedName>
</protein>
<reference evidence="2 3" key="1">
    <citation type="submission" date="2016-03" db="EMBL/GenBank/DDBJ databases">
        <title>Draft genome sequence of Paenibacillus antarcticus CECT 5836.</title>
        <authorList>
            <person name="Shin S.-K."/>
            <person name="Yi H."/>
        </authorList>
    </citation>
    <scope>NUCLEOTIDE SEQUENCE [LARGE SCALE GENOMIC DNA]</scope>
    <source>
        <strain evidence="2 3">CECT 5836</strain>
    </source>
</reference>
<dbReference type="NCBIfam" id="TIGR00762">
    <property type="entry name" value="DegV"/>
    <property type="match status" value="1"/>
</dbReference>
<dbReference type="InterPro" id="IPR043168">
    <property type="entry name" value="DegV_C"/>
</dbReference>
<comment type="caution">
    <text evidence="2">The sequence shown here is derived from an EMBL/GenBank/DDBJ whole genome shotgun (WGS) entry which is preliminary data.</text>
</comment>